<evidence type="ECO:0000256" key="4">
    <source>
        <dbReference type="ARBA" id="ARBA00023163"/>
    </source>
</evidence>
<comment type="caution">
    <text evidence="6">The sequence shown here is derived from an EMBL/GenBank/DDBJ whole genome shotgun (WGS) entry which is preliminary data.</text>
</comment>
<dbReference type="OrthoDB" id="9808620at2"/>
<dbReference type="AlphaFoldDB" id="A0A317MT99"/>
<gene>
    <name evidence="6" type="ORF">C7443_10881</name>
</gene>
<evidence type="ECO:0000256" key="3">
    <source>
        <dbReference type="ARBA" id="ARBA00023125"/>
    </source>
</evidence>
<dbReference type="SUPFAM" id="SSF46785">
    <property type="entry name" value="Winged helix' DNA-binding domain"/>
    <property type="match status" value="1"/>
</dbReference>
<accession>A0A317MT99</accession>
<organism evidence="6 7">
    <name type="scientific">Plasticicumulans acidivorans</name>
    <dbReference type="NCBI Taxonomy" id="886464"/>
    <lineage>
        <taxon>Bacteria</taxon>
        <taxon>Pseudomonadati</taxon>
        <taxon>Pseudomonadota</taxon>
        <taxon>Gammaproteobacteria</taxon>
        <taxon>Candidatus Competibacteraceae</taxon>
        <taxon>Plasticicumulans</taxon>
    </lineage>
</organism>
<evidence type="ECO:0000256" key="2">
    <source>
        <dbReference type="ARBA" id="ARBA00023015"/>
    </source>
</evidence>
<evidence type="ECO:0000259" key="5">
    <source>
        <dbReference type="PROSITE" id="PS50931"/>
    </source>
</evidence>
<proteinExistence type="inferred from homology"/>
<dbReference type="Pfam" id="PF00126">
    <property type="entry name" value="HTH_1"/>
    <property type="match status" value="1"/>
</dbReference>
<sequence length="292" mass="31372">MLRLTLRQLEVFVAIARRENVTQAAAAIGLSQSAASAALAELETQLGSRLFDRFGKRLVLNAHGREVLAHADGLLDRARELETLATGEAIELRLAASTTIGKYLLPAQIGHCLTRWPGSRFTLQVSNTEHVIDAVARGEVDAGFVEGHCAHPQIEAQHWRDDELCVCVAPSHPLAALAAPTPADLAAADWVLREPGSGTREVAEHALSSALGPIRLVLELGDSEAIKRLLESGFGVSCLSRLALAEALQRGTLCVLNTPWLALQRPFHLLLHRAGFRSRGLQRFLAAGPAAP</sequence>
<dbReference type="InterPro" id="IPR000847">
    <property type="entry name" value="LysR_HTH_N"/>
</dbReference>
<keyword evidence="7" id="KW-1185">Reference proteome</keyword>
<evidence type="ECO:0000313" key="7">
    <source>
        <dbReference type="Proteomes" id="UP000246569"/>
    </source>
</evidence>
<dbReference type="PRINTS" id="PR00039">
    <property type="entry name" value="HTHLYSR"/>
</dbReference>
<evidence type="ECO:0000313" key="6">
    <source>
        <dbReference type="EMBL" id="PWV60152.1"/>
    </source>
</evidence>
<dbReference type="GO" id="GO:0000976">
    <property type="term" value="F:transcription cis-regulatory region binding"/>
    <property type="evidence" value="ECO:0007669"/>
    <property type="project" value="TreeGrafter"/>
</dbReference>
<keyword evidence="3" id="KW-0238">DNA-binding</keyword>
<dbReference type="RefSeq" id="WP_110019260.1">
    <property type="nucleotide sequence ID" value="NZ_QGTJ01000008.1"/>
</dbReference>
<dbReference type="PANTHER" id="PTHR30126">
    <property type="entry name" value="HTH-TYPE TRANSCRIPTIONAL REGULATOR"/>
    <property type="match status" value="1"/>
</dbReference>
<keyword evidence="4" id="KW-0804">Transcription</keyword>
<dbReference type="PANTHER" id="PTHR30126:SF94">
    <property type="entry name" value="LYSR FAMILY TRANSCRIPTIONAL REGULATOR"/>
    <property type="match status" value="1"/>
</dbReference>
<dbReference type="GO" id="GO:0003700">
    <property type="term" value="F:DNA-binding transcription factor activity"/>
    <property type="evidence" value="ECO:0007669"/>
    <property type="project" value="InterPro"/>
</dbReference>
<dbReference type="Pfam" id="PF03466">
    <property type="entry name" value="LysR_substrate"/>
    <property type="match status" value="1"/>
</dbReference>
<dbReference type="CDD" id="cd08420">
    <property type="entry name" value="PBP2_CysL_like"/>
    <property type="match status" value="1"/>
</dbReference>
<dbReference type="Proteomes" id="UP000246569">
    <property type="component" value="Unassembled WGS sequence"/>
</dbReference>
<protein>
    <submittedName>
        <fullName evidence="6">LysR family transcriptional regulator</fullName>
    </submittedName>
</protein>
<dbReference type="InterPro" id="IPR036388">
    <property type="entry name" value="WH-like_DNA-bd_sf"/>
</dbReference>
<dbReference type="PROSITE" id="PS50931">
    <property type="entry name" value="HTH_LYSR"/>
    <property type="match status" value="1"/>
</dbReference>
<comment type="similarity">
    <text evidence="1">Belongs to the LysR transcriptional regulatory family.</text>
</comment>
<dbReference type="InterPro" id="IPR005119">
    <property type="entry name" value="LysR_subst-bd"/>
</dbReference>
<dbReference type="EMBL" id="QGTJ01000008">
    <property type="protein sequence ID" value="PWV60152.1"/>
    <property type="molecule type" value="Genomic_DNA"/>
</dbReference>
<dbReference type="NCBIfam" id="NF008095">
    <property type="entry name" value="PRK10837.1"/>
    <property type="match status" value="1"/>
</dbReference>
<feature type="domain" description="HTH lysR-type" evidence="5">
    <location>
        <begin position="4"/>
        <end position="61"/>
    </location>
</feature>
<dbReference type="SUPFAM" id="SSF53850">
    <property type="entry name" value="Periplasmic binding protein-like II"/>
    <property type="match status" value="1"/>
</dbReference>
<evidence type="ECO:0000256" key="1">
    <source>
        <dbReference type="ARBA" id="ARBA00009437"/>
    </source>
</evidence>
<dbReference type="InterPro" id="IPR036390">
    <property type="entry name" value="WH_DNA-bd_sf"/>
</dbReference>
<keyword evidence="2" id="KW-0805">Transcription regulation</keyword>
<dbReference type="Gene3D" id="3.40.190.290">
    <property type="match status" value="1"/>
</dbReference>
<dbReference type="Gene3D" id="1.10.10.10">
    <property type="entry name" value="Winged helix-like DNA-binding domain superfamily/Winged helix DNA-binding domain"/>
    <property type="match status" value="1"/>
</dbReference>
<reference evidence="6 7" key="1">
    <citation type="submission" date="2018-05" db="EMBL/GenBank/DDBJ databases">
        <title>Genomic Encyclopedia of Type Strains, Phase IV (KMG-IV): sequencing the most valuable type-strain genomes for metagenomic binning, comparative biology and taxonomic classification.</title>
        <authorList>
            <person name="Goeker M."/>
        </authorList>
    </citation>
    <scope>NUCLEOTIDE SEQUENCE [LARGE SCALE GENOMIC DNA]</scope>
    <source>
        <strain evidence="6 7">DSM 23606</strain>
    </source>
</reference>
<name>A0A317MT99_9GAMM</name>